<organism evidence="1 2">
    <name type="scientific">Gigaspora margarita</name>
    <dbReference type="NCBI Taxonomy" id="4874"/>
    <lineage>
        <taxon>Eukaryota</taxon>
        <taxon>Fungi</taxon>
        <taxon>Fungi incertae sedis</taxon>
        <taxon>Mucoromycota</taxon>
        <taxon>Glomeromycotina</taxon>
        <taxon>Glomeromycetes</taxon>
        <taxon>Diversisporales</taxon>
        <taxon>Gigasporaceae</taxon>
        <taxon>Gigaspora</taxon>
    </lineage>
</organism>
<name>A0ABN7WCM8_GIGMA</name>
<protein>
    <submittedName>
        <fullName evidence="1">36843_t:CDS:1</fullName>
    </submittedName>
</protein>
<evidence type="ECO:0000313" key="1">
    <source>
        <dbReference type="EMBL" id="CAG8826528.1"/>
    </source>
</evidence>
<dbReference type="Proteomes" id="UP000789901">
    <property type="component" value="Unassembled WGS sequence"/>
</dbReference>
<reference evidence="1 2" key="1">
    <citation type="submission" date="2021-06" db="EMBL/GenBank/DDBJ databases">
        <authorList>
            <person name="Kallberg Y."/>
            <person name="Tangrot J."/>
            <person name="Rosling A."/>
        </authorList>
    </citation>
    <scope>NUCLEOTIDE SEQUENCE [LARGE SCALE GENOMIC DNA]</scope>
    <source>
        <strain evidence="1 2">120-4 pot B 10/14</strain>
    </source>
</reference>
<dbReference type="EMBL" id="CAJVQB010038694">
    <property type="protein sequence ID" value="CAG8826528.1"/>
    <property type="molecule type" value="Genomic_DNA"/>
</dbReference>
<gene>
    <name evidence="1" type="ORF">GMARGA_LOCUS29151</name>
</gene>
<evidence type="ECO:0000313" key="2">
    <source>
        <dbReference type="Proteomes" id="UP000789901"/>
    </source>
</evidence>
<comment type="caution">
    <text evidence="1">The sequence shown here is derived from an EMBL/GenBank/DDBJ whole genome shotgun (WGS) entry which is preliminary data.</text>
</comment>
<accession>A0ABN7WCM8</accession>
<sequence>MLDTDNSVQDIYNAIYRLCENHKDEKLDSGQFFEALFEKMVDDPDWKIFVQHLGNEYHLAGVFWISPAQQSLYIKDNYGKFRNVANALVENEMAKSYSPFQFNARIQSMQSVESFNGIIKKSLSSASTLCDVEKAIKKRLEDKS</sequence>
<keyword evidence="2" id="KW-1185">Reference proteome</keyword>
<proteinExistence type="predicted"/>